<name>A0A9N7AB46_9RHAB</name>
<feature type="region of interest" description="Disordered" evidence="1">
    <location>
        <begin position="102"/>
        <end position="194"/>
    </location>
</feature>
<dbReference type="EMBL" id="BK061808">
    <property type="protein sequence ID" value="DAZ90825.1"/>
    <property type="molecule type" value="Viral_cRNA"/>
</dbReference>
<proteinExistence type="predicted"/>
<feature type="compositionally biased region" description="Acidic residues" evidence="1">
    <location>
        <begin position="116"/>
        <end position="136"/>
    </location>
</feature>
<accession>A0A9N7AB46</accession>
<evidence type="ECO:0000256" key="1">
    <source>
        <dbReference type="SAM" id="MobiDB-lite"/>
    </source>
</evidence>
<reference evidence="2" key="1">
    <citation type="journal article" date="2022" name="bioRxiv">
        <title>Unlocking the hidden genetic diversity of varicosaviruses, the neglected plant rhabdoviruses.</title>
        <authorList>
            <person name="Bejerman N."/>
            <person name="Dietzgen R.G."/>
            <person name="Debat H."/>
        </authorList>
    </citation>
    <scope>NUCLEOTIDE SEQUENCE</scope>
</reference>
<organism evidence="2">
    <name type="scientific">Silene virus 1</name>
    <dbReference type="NCBI Taxonomy" id="2977989"/>
    <lineage>
        <taxon>Viruses</taxon>
        <taxon>Riboviria</taxon>
        <taxon>Orthornavirae</taxon>
        <taxon>Negarnaviricota</taxon>
        <taxon>Haploviricotina</taxon>
        <taxon>Monjiviricetes</taxon>
        <taxon>Mononegavirales</taxon>
        <taxon>Rhabdoviridae</taxon>
        <taxon>Betarhabdovirinae</taxon>
        <taxon>Varicosavirus</taxon>
        <taxon>Varicosavirus silenis</taxon>
    </lineage>
</organism>
<evidence type="ECO:0000313" key="2">
    <source>
        <dbReference type="EMBL" id="DAZ90825.1"/>
    </source>
</evidence>
<feature type="compositionally biased region" description="Basic and acidic residues" evidence="1">
    <location>
        <begin position="14"/>
        <end position="24"/>
    </location>
</feature>
<feature type="region of interest" description="Disordered" evidence="1">
    <location>
        <begin position="1"/>
        <end position="24"/>
    </location>
</feature>
<sequence>MAPKPRGASKKQQTGKEAEKSIKFTADEIDLIPEELLRASTRPSTAHQFPDVPQDIQQSLMRDAARALINIEDVEGAKEDVEVPLALGYHNTVDIEEAAPVRQVGPEGTVSVDSAEASEEEEEEEVDYADTDEDGEKVDGQIDPMNIDPIDTVAPKAPLTGKGVEKPRNQPNKSVGFMSTPPVGRKPLQKSRENKALAATTKKLGDEMNEEYIAARTLKLDDNYASKITDAFLRYEEIKQDIILKGNKMTVDEEYVLIEYIAENKNLPVSYVKPLLFGLRKSKTETGSSSMKPAGKIVESLFSLEKSFKRQLEDFTKQNEYLKSTCGKLYNSVGKIVPPVTPVAGQIVSAKKEQKPERGIGVTIKEPVEIGSAPNVFLDLGDMLKLTGKDKGKGVLFEEAKVERQVEAPIIPASVSDQARRLKNLLDTGKGDRSVSDFVLDVLACLDLSKVNMEQIQADENMKYHICYDIIQNDRAEIFDPFIDGKEKIVKTRREFFKKINSKVPSSSK</sequence>
<protein>
    <submittedName>
        <fullName evidence="2">Protein 2</fullName>
    </submittedName>
</protein>